<dbReference type="OrthoDB" id="1747163at2759"/>
<organism evidence="2 3">
    <name type="scientific">Kingdonia uniflora</name>
    <dbReference type="NCBI Taxonomy" id="39325"/>
    <lineage>
        <taxon>Eukaryota</taxon>
        <taxon>Viridiplantae</taxon>
        <taxon>Streptophyta</taxon>
        <taxon>Embryophyta</taxon>
        <taxon>Tracheophyta</taxon>
        <taxon>Spermatophyta</taxon>
        <taxon>Magnoliopsida</taxon>
        <taxon>Ranunculales</taxon>
        <taxon>Circaeasteraceae</taxon>
        <taxon>Kingdonia</taxon>
    </lineage>
</organism>
<evidence type="ECO:0000256" key="1">
    <source>
        <dbReference type="SAM" id="MobiDB-lite"/>
    </source>
</evidence>
<evidence type="ECO:0000313" key="2">
    <source>
        <dbReference type="EMBL" id="KAF6162235.1"/>
    </source>
</evidence>
<feature type="compositionally biased region" description="Pro residues" evidence="1">
    <location>
        <begin position="35"/>
        <end position="44"/>
    </location>
</feature>
<dbReference type="EMBL" id="JACGCM010001055">
    <property type="protein sequence ID" value="KAF6162235.1"/>
    <property type="molecule type" value="Genomic_DNA"/>
</dbReference>
<accession>A0A7J7N512</accession>
<protein>
    <submittedName>
        <fullName evidence="2">Uncharacterized protein</fullName>
    </submittedName>
</protein>
<proteinExistence type="predicted"/>
<name>A0A7J7N512_9MAGN</name>
<keyword evidence="3" id="KW-1185">Reference proteome</keyword>
<reference evidence="2 3" key="1">
    <citation type="journal article" date="2020" name="IScience">
        <title>Genome Sequencing of the Endangered Kingdonia uniflora (Circaeasteraceae, Ranunculales) Reveals Potential Mechanisms of Evolutionary Specialization.</title>
        <authorList>
            <person name="Sun Y."/>
            <person name="Deng T."/>
            <person name="Zhang A."/>
            <person name="Moore M.J."/>
            <person name="Landis J.B."/>
            <person name="Lin N."/>
            <person name="Zhang H."/>
            <person name="Zhang X."/>
            <person name="Huang J."/>
            <person name="Zhang X."/>
            <person name="Sun H."/>
            <person name="Wang H."/>
        </authorList>
    </citation>
    <scope>NUCLEOTIDE SEQUENCE [LARGE SCALE GENOMIC DNA]</scope>
    <source>
        <strain evidence="2">TB1705</strain>
        <tissue evidence="2">Leaf</tissue>
    </source>
</reference>
<gene>
    <name evidence="2" type="ORF">GIB67_008364</name>
</gene>
<feature type="region of interest" description="Disordered" evidence="1">
    <location>
        <begin position="1"/>
        <end position="82"/>
    </location>
</feature>
<evidence type="ECO:0000313" key="3">
    <source>
        <dbReference type="Proteomes" id="UP000541444"/>
    </source>
</evidence>
<dbReference type="AlphaFoldDB" id="A0A7J7N512"/>
<sequence>MKTDYASPSSSPPTPSSPLPVSVGPGWHKYNFSPSPSPSPPFSPPSSHTSTENTPLLNRELGSPLREPSAFSLDQVPPEELGSRSSCLKDLLEFILMRCCRCCLLIGSRGCPSL</sequence>
<comment type="caution">
    <text evidence="2">The sequence shown here is derived from an EMBL/GenBank/DDBJ whole genome shotgun (WGS) entry which is preliminary data.</text>
</comment>
<dbReference type="Proteomes" id="UP000541444">
    <property type="component" value="Unassembled WGS sequence"/>
</dbReference>